<evidence type="ECO:0000256" key="2">
    <source>
        <dbReference type="ARBA" id="ARBA00023125"/>
    </source>
</evidence>
<accession>A0ABX1X2M4</accession>
<dbReference type="InterPro" id="IPR041522">
    <property type="entry name" value="CdaR_GGDEF"/>
</dbReference>
<evidence type="ECO:0000259" key="5">
    <source>
        <dbReference type="PROSITE" id="PS01124"/>
    </source>
</evidence>
<evidence type="ECO:0000313" key="6">
    <source>
        <dbReference type="EMBL" id="NOU62635.1"/>
    </source>
</evidence>
<keyword evidence="4" id="KW-0812">Transmembrane</keyword>
<keyword evidence="4" id="KW-0472">Membrane</keyword>
<feature type="transmembrane region" description="Helical" evidence="4">
    <location>
        <begin position="12"/>
        <end position="29"/>
    </location>
</feature>
<gene>
    <name evidence="6" type="ORF">GC096_01070</name>
</gene>
<dbReference type="PROSITE" id="PS01124">
    <property type="entry name" value="HTH_ARAC_FAMILY_2"/>
    <property type="match status" value="1"/>
</dbReference>
<evidence type="ECO:0000256" key="4">
    <source>
        <dbReference type="SAM" id="Phobius"/>
    </source>
</evidence>
<dbReference type="PANTHER" id="PTHR43280">
    <property type="entry name" value="ARAC-FAMILY TRANSCRIPTIONAL REGULATOR"/>
    <property type="match status" value="1"/>
</dbReference>
<name>A0ABX1X2M4_9BACL</name>
<keyword evidence="7" id="KW-1185">Reference proteome</keyword>
<feature type="domain" description="HTH araC/xylS-type" evidence="5">
    <location>
        <begin position="664"/>
        <end position="763"/>
    </location>
</feature>
<dbReference type="PROSITE" id="PS00041">
    <property type="entry name" value="HTH_ARAC_FAMILY_1"/>
    <property type="match status" value="1"/>
</dbReference>
<feature type="transmembrane region" description="Helical" evidence="4">
    <location>
        <begin position="294"/>
        <end position="313"/>
    </location>
</feature>
<dbReference type="InterPro" id="IPR018062">
    <property type="entry name" value="HTH_AraC-typ_CS"/>
</dbReference>
<organism evidence="6 7">
    <name type="scientific">Paenibacillus plantarum</name>
    <dbReference type="NCBI Taxonomy" id="2654975"/>
    <lineage>
        <taxon>Bacteria</taxon>
        <taxon>Bacillati</taxon>
        <taxon>Bacillota</taxon>
        <taxon>Bacilli</taxon>
        <taxon>Bacillales</taxon>
        <taxon>Paenibacillaceae</taxon>
        <taxon>Paenibacillus</taxon>
    </lineage>
</organism>
<dbReference type="InterPro" id="IPR020449">
    <property type="entry name" value="Tscrpt_reg_AraC-type_HTH"/>
</dbReference>
<evidence type="ECO:0000256" key="1">
    <source>
        <dbReference type="ARBA" id="ARBA00023015"/>
    </source>
</evidence>
<protein>
    <submittedName>
        <fullName evidence="6">Helix-turn-helix domain-containing protein</fullName>
    </submittedName>
</protein>
<dbReference type="RefSeq" id="WP_171628447.1">
    <property type="nucleotide sequence ID" value="NZ_WHNY01000004.1"/>
</dbReference>
<keyword evidence="1" id="KW-0805">Transcription regulation</keyword>
<dbReference type="Pfam" id="PF12833">
    <property type="entry name" value="HTH_18"/>
    <property type="match status" value="1"/>
</dbReference>
<dbReference type="EMBL" id="WHNY01000004">
    <property type="protein sequence ID" value="NOU62635.1"/>
    <property type="molecule type" value="Genomic_DNA"/>
</dbReference>
<comment type="caution">
    <text evidence="6">The sequence shown here is derived from an EMBL/GenBank/DDBJ whole genome shotgun (WGS) entry which is preliminary data.</text>
</comment>
<reference evidence="6 7" key="1">
    <citation type="submission" date="2019-10" db="EMBL/GenBank/DDBJ databases">
        <title>Description of Paenibacillus humi sp. nov.</title>
        <authorList>
            <person name="Carlier A."/>
            <person name="Qi S."/>
        </authorList>
    </citation>
    <scope>NUCLEOTIDE SEQUENCE [LARGE SCALE GENOMIC DNA]</scope>
    <source>
        <strain evidence="6 7">LMG 31461</strain>
    </source>
</reference>
<dbReference type="InterPro" id="IPR018060">
    <property type="entry name" value="HTH_AraC"/>
</dbReference>
<keyword evidence="4" id="KW-1133">Transmembrane helix</keyword>
<dbReference type="SUPFAM" id="SSF46689">
    <property type="entry name" value="Homeodomain-like"/>
    <property type="match status" value="1"/>
</dbReference>
<evidence type="ECO:0000256" key="3">
    <source>
        <dbReference type="ARBA" id="ARBA00023163"/>
    </source>
</evidence>
<dbReference type="PANTHER" id="PTHR43280:SF28">
    <property type="entry name" value="HTH-TYPE TRANSCRIPTIONAL ACTIVATOR RHAS"/>
    <property type="match status" value="1"/>
</dbReference>
<dbReference type="Gene3D" id="3.30.450.20">
    <property type="entry name" value="PAS domain"/>
    <property type="match status" value="1"/>
</dbReference>
<dbReference type="Gene3D" id="1.10.10.60">
    <property type="entry name" value="Homeodomain-like"/>
    <property type="match status" value="2"/>
</dbReference>
<dbReference type="PRINTS" id="PR00032">
    <property type="entry name" value="HTHARAC"/>
</dbReference>
<dbReference type="Proteomes" id="UP000653578">
    <property type="component" value="Unassembled WGS sequence"/>
</dbReference>
<dbReference type="CDD" id="cd12912">
    <property type="entry name" value="PDC2_MCP_like"/>
    <property type="match status" value="1"/>
</dbReference>
<dbReference type="SMART" id="SM00342">
    <property type="entry name" value="HTH_ARAC"/>
    <property type="match status" value="1"/>
</dbReference>
<keyword evidence="2" id="KW-0238">DNA-binding</keyword>
<evidence type="ECO:0000313" key="7">
    <source>
        <dbReference type="Proteomes" id="UP000653578"/>
    </source>
</evidence>
<dbReference type="Pfam" id="PF17853">
    <property type="entry name" value="GGDEF_2"/>
    <property type="match status" value="1"/>
</dbReference>
<keyword evidence="3" id="KW-0804">Transcription</keyword>
<proteinExistence type="predicted"/>
<dbReference type="InterPro" id="IPR009057">
    <property type="entry name" value="Homeodomain-like_sf"/>
</dbReference>
<sequence length="774" mass="89166">MRFSISGKVMFVYSLVFITIIFLSFWLSYTGTVGRLEQDLKNTHVALLKQIDDKIEIVFRQTEKDLLNMSQELEYVYFMYDSYDDAAQKYANFFGLSNKLKTIVHTNELFASIFLYSEVSGDMLTDKTYMKRSDSKDSWLATYIKMKGHSKWLTTHKVWDGEKEQDVVTLIRSYPSISSPEYRKGLVAINISEDVLYRMIKDVYEEDQGGHTFIIDDQANIVTHDDATQLYKNLAHIPYIQQILSHNGSGHFTVKMEGIEQSIFYTASTYTGWRIVSVIPKSNVYQPLKSTRSLMIAFAIGMVLLALSVLFYVNRRTFKPLDRLAGKMSGAFKPVHPEDEPMRSAVGLGYLETVFDQMFVDREQLEKQVRDSKPVLKWRIILDMLSGYRTEYASVRQHLEFTGIHLYSERFVVCTAEIGKEGGVSPKDETLYTYALCNVAEELMNMENSGVAVDLGAGFAAIVFSFAEGDMEQNHLRALAVLELVLDVMKRQFGLQVTIGVGRCYQDMKDIPISYDESHKALQYKMVIGSHSVISIEDLLGHDNQDYYRMIKMTDRIVEALKQTENEKLKEYITELFREAVNGSLSPDLIRQLSYDLIMKSLQVVASVGINTEESLEEMGNLHQRIHQCDNWQDTQQIVKTVLEGLAGKIEGKRSQRGSNKTIDRLLPYIRDHYRESEFSLELLSEKFQLNPTYVSKLFKEYMEKNFIDYLIEIRINASKELLVVKNRKINDIAEWVGYTNTRSYLRAFKKYTGMTPTEYREWVLGCEANSASE</sequence>